<dbReference type="PANTHER" id="PTHR43047:SF72">
    <property type="entry name" value="OSMOSENSING HISTIDINE PROTEIN KINASE SLN1"/>
    <property type="match status" value="1"/>
</dbReference>
<evidence type="ECO:0000256" key="4">
    <source>
        <dbReference type="ARBA" id="ARBA00022777"/>
    </source>
</evidence>
<dbReference type="Pfam" id="PF02518">
    <property type="entry name" value="HATPase_c"/>
    <property type="match status" value="1"/>
</dbReference>
<organism evidence="7 8">
    <name type="scientific">Heliophilum fasciatum</name>
    <dbReference type="NCBI Taxonomy" id="35700"/>
    <lineage>
        <taxon>Bacteria</taxon>
        <taxon>Bacillati</taxon>
        <taxon>Bacillota</taxon>
        <taxon>Clostridia</taxon>
        <taxon>Eubacteriales</taxon>
        <taxon>Heliobacteriaceae</taxon>
        <taxon>Heliophilum</taxon>
    </lineage>
</organism>
<keyword evidence="3" id="KW-0808">Transferase</keyword>
<proteinExistence type="predicted"/>
<dbReference type="PANTHER" id="PTHR43047">
    <property type="entry name" value="TWO-COMPONENT HISTIDINE PROTEIN KINASE"/>
    <property type="match status" value="1"/>
</dbReference>
<dbReference type="InterPro" id="IPR036890">
    <property type="entry name" value="HATPase_C_sf"/>
</dbReference>
<evidence type="ECO:0000313" key="7">
    <source>
        <dbReference type="EMBL" id="TCP59894.1"/>
    </source>
</evidence>
<comment type="catalytic activity">
    <reaction evidence="1">
        <text>ATP + protein L-histidine = ADP + protein N-phospho-L-histidine.</text>
        <dbReference type="EC" id="2.7.13.3"/>
    </reaction>
</comment>
<keyword evidence="5" id="KW-0902">Two-component regulatory system</keyword>
<dbReference type="InterPro" id="IPR004358">
    <property type="entry name" value="Sig_transdc_His_kin-like_C"/>
</dbReference>
<keyword evidence="8" id="KW-1185">Reference proteome</keyword>
<evidence type="ECO:0000313" key="8">
    <source>
        <dbReference type="Proteomes" id="UP000294813"/>
    </source>
</evidence>
<dbReference type="EMBL" id="SLXT01000045">
    <property type="protein sequence ID" value="TCP59894.1"/>
    <property type="molecule type" value="Genomic_DNA"/>
</dbReference>
<dbReference type="PRINTS" id="PR00344">
    <property type="entry name" value="BCTRLSENSOR"/>
</dbReference>
<dbReference type="SUPFAM" id="SSF55874">
    <property type="entry name" value="ATPase domain of HSP90 chaperone/DNA topoisomerase II/histidine kinase"/>
    <property type="match status" value="1"/>
</dbReference>
<dbReference type="EC" id="2.7.13.3" evidence="2"/>
<evidence type="ECO:0000256" key="3">
    <source>
        <dbReference type="ARBA" id="ARBA00022679"/>
    </source>
</evidence>
<feature type="domain" description="Histidine kinase" evidence="6">
    <location>
        <begin position="1"/>
        <end position="80"/>
    </location>
</feature>
<name>A0A4R2RBZ1_9FIRM</name>
<evidence type="ECO:0000256" key="1">
    <source>
        <dbReference type="ARBA" id="ARBA00000085"/>
    </source>
</evidence>
<dbReference type="InterPro" id="IPR003594">
    <property type="entry name" value="HATPase_dom"/>
</dbReference>
<dbReference type="SMART" id="SM00387">
    <property type="entry name" value="HATPase_c"/>
    <property type="match status" value="1"/>
</dbReference>
<protein>
    <recommendedName>
        <fullName evidence="2">histidine kinase</fullName>
        <ecNumber evidence="2">2.7.13.3</ecNumber>
    </recommendedName>
</protein>
<evidence type="ECO:0000259" key="6">
    <source>
        <dbReference type="PROSITE" id="PS50109"/>
    </source>
</evidence>
<dbReference type="GO" id="GO:0009927">
    <property type="term" value="F:histidine phosphotransfer kinase activity"/>
    <property type="evidence" value="ECO:0007669"/>
    <property type="project" value="TreeGrafter"/>
</dbReference>
<evidence type="ECO:0000256" key="2">
    <source>
        <dbReference type="ARBA" id="ARBA00012438"/>
    </source>
</evidence>
<comment type="caution">
    <text evidence="7">The sequence shown here is derived from an EMBL/GenBank/DDBJ whole genome shotgun (WGS) entry which is preliminary data.</text>
</comment>
<evidence type="ECO:0000256" key="5">
    <source>
        <dbReference type="ARBA" id="ARBA00023012"/>
    </source>
</evidence>
<dbReference type="GO" id="GO:0005886">
    <property type="term" value="C:plasma membrane"/>
    <property type="evidence" value="ECO:0007669"/>
    <property type="project" value="TreeGrafter"/>
</dbReference>
<dbReference type="PROSITE" id="PS50109">
    <property type="entry name" value="HIS_KIN"/>
    <property type="match status" value="1"/>
</dbReference>
<dbReference type="AlphaFoldDB" id="A0A4R2RBZ1"/>
<dbReference type="Proteomes" id="UP000294813">
    <property type="component" value="Unassembled WGS sequence"/>
</dbReference>
<gene>
    <name evidence="7" type="ORF">EDD73_1454</name>
</gene>
<sequence length="82" mass="8946">MPDLFYFTVTDTGIGIDRKDQELIFEAFTQVDGTMGRKYEGTGLGLSYAKELVESLDGEIGVISTLGKGATFWFTIPTAKEG</sequence>
<dbReference type="InterPro" id="IPR005467">
    <property type="entry name" value="His_kinase_dom"/>
</dbReference>
<keyword evidence="4 7" id="KW-0418">Kinase</keyword>
<dbReference type="Gene3D" id="3.30.565.10">
    <property type="entry name" value="Histidine kinase-like ATPase, C-terminal domain"/>
    <property type="match status" value="1"/>
</dbReference>
<accession>A0A4R2RBZ1</accession>
<dbReference type="GO" id="GO:0000155">
    <property type="term" value="F:phosphorelay sensor kinase activity"/>
    <property type="evidence" value="ECO:0007669"/>
    <property type="project" value="TreeGrafter"/>
</dbReference>
<reference evidence="7 8" key="1">
    <citation type="submission" date="2019-03" db="EMBL/GenBank/DDBJ databases">
        <title>Genomic Encyclopedia of Type Strains, Phase IV (KMG-IV): sequencing the most valuable type-strain genomes for metagenomic binning, comparative biology and taxonomic classification.</title>
        <authorList>
            <person name="Goeker M."/>
        </authorList>
    </citation>
    <scope>NUCLEOTIDE SEQUENCE [LARGE SCALE GENOMIC DNA]</scope>
    <source>
        <strain evidence="7 8">DSM 11170</strain>
    </source>
</reference>